<organism evidence="1 2">
    <name type="scientific">Geobacillus proteiniphilus</name>
    <dbReference type="NCBI Taxonomy" id="860353"/>
    <lineage>
        <taxon>Bacteria</taxon>
        <taxon>Bacillati</taxon>
        <taxon>Bacillota</taxon>
        <taxon>Bacilli</taxon>
        <taxon>Bacillales</taxon>
        <taxon>Anoxybacillaceae</taxon>
        <taxon>Geobacillus</taxon>
    </lineage>
</organism>
<name>A0A1Q5STW3_9BACL</name>
<proteinExistence type="predicted"/>
<accession>A0A1Q5STW3</accession>
<evidence type="ECO:0000313" key="1">
    <source>
        <dbReference type="EMBL" id="OKO91346.1"/>
    </source>
</evidence>
<reference evidence="2" key="2">
    <citation type="submission" date="2017-01" db="EMBL/GenBank/DDBJ databases">
        <title>Genome sequencing and annotation of Geobacillus sp. 1017, a Hydrocarbon-Oxidizing Thermophilic Bacterium Isolated from a Heavy Oil Reservoir (China).</title>
        <authorList>
            <person name="Kadnikov V.V."/>
            <person name="Mardanov A.V."/>
            <person name="Poltaraus A.B."/>
            <person name="Sokolova D.S."/>
            <person name="Semenova E.M."/>
            <person name="Ravin N.V."/>
            <person name="Tourova T.P."/>
            <person name="Nazina T.N."/>
        </authorList>
    </citation>
    <scope>NUCLEOTIDE SEQUENCE [LARGE SCALE GENOMIC DNA]</scope>
    <source>
        <strain evidence="2">1017</strain>
    </source>
</reference>
<sequence>MRMFTFLLPIVAVFRRGVNEHARSIEEAEKLLFFCHNFVILFYGIVGFRNSTKGDFSR</sequence>
<comment type="caution">
    <text evidence="1">The sequence shown here is derived from an EMBL/GenBank/DDBJ whole genome shotgun (WGS) entry which is preliminary data.</text>
</comment>
<gene>
    <name evidence="1" type="ORF">BRO54_2759</name>
</gene>
<evidence type="ECO:0000313" key="2">
    <source>
        <dbReference type="Proteomes" id="UP000186030"/>
    </source>
</evidence>
<dbReference type="Proteomes" id="UP000186030">
    <property type="component" value="Unassembled WGS sequence"/>
</dbReference>
<dbReference type="AlphaFoldDB" id="A0A1Q5STW3"/>
<reference evidence="1 2" key="1">
    <citation type="submission" date="2016-11" db="EMBL/GenBank/DDBJ databases">
        <authorList>
            <person name="Kadnikov V."/>
            <person name="Nazina T."/>
        </authorList>
    </citation>
    <scope>NUCLEOTIDE SEQUENCE [LARGE SCALE GENOMIC DNA]</scope>
    <source>
        <strain evidence="1 2">1017</strain>
    </source>
</reference>
<protein>
    <submittedName>
        <fullName evidence="1">Uncharacterized protein</fullName>
    </submittedName>
</protein>
<dbReference type="EMBL" id="MQMG01000039">
    <property type="protein sequence ID" value="OKO91346.1"/>
    <property type="molecule type" value="Genomic_DNA"/>
</dbReference>